<dbReference type="Proteomes" id="UP000000391">
    <property type="component" value="Chromosome"/>
</dbReference>
<evidence type="ECO:0000259" key="4">
    <source>
        <dbReference type="Pfam" id="PF01420"/>
    </source>
</evidence>
<keyword evidence="2" id="KW-0680">Restriction system</keyword>
<dbReference type="PANTHER" id="PTHR30408:SF12">
    <property type="entry name" value="TYPE I RESTRICTION ENZYME MJAVIII SPECIFICITY SUBUNIT"/>
    <property type="match status" value="1"/>
</dbReference>
<dbReference type="InterPro" id="IPR044946">
    <property type="entry name" value="Restrct_endonuc_typeI_TRD_sf"/>
</dbReference>
<dbReference type="EMBL" id="CP002069">
    <property type="protein sequence ID" value="ADI73103.1"/>
    <property type="molecule type" value="Genomic_DNA"/>
</dbReference>
<comment type="similarity">
    <text evidence="1">Belongs to the type-I restriction system S methylase family.</text>
</comment>
<dbReference type="InterPro" id="IPR000055">
    <property type="entry name" value="Restrct_endonuc_typeI_TRD"/>
</dbReference>
<dbReference type="InterPro" id="IPR052021">
    <property type="entry name" value="Type-I_RS_S_subunit"/>
</dbReference>
<keyword evidence="3" id="KW-0238">DNA-binding</keyword>
<dbReference type="RefSeq" id="WP_013193671.1">
    <property type="nucleotide sequence ID" value="NC_014253.1"/>
</dbReference>
<evidence type="ECO:0000256" key="3">
    <source>
        <dbReference type="ARBA" id="ARBA00023125"/>
    </source>
</evidence>
<dbReference type="STRING" id="644295.Metev_0172"/>
<evidence type="ECO:0000256" key="1">
    <source>
        <dbReference type="ARBA" id="ARBA00010923"/>
    </source>
</evidence>
<evidence type="ECO:0000313" key="5">
    <source>
        <dbReference type="EMBL" id="ADI73103.1"/>
    </source>
</evidence>
<evidence type="ECO:0000313" key="6">
    <source>
        <dbReference type="Proteomes" id="UP000000391"/>
    </source>
</evidence>
<dbReference type="Pfam" id="PF01420">
    <property type="entry name" value="Methylase_S"/>
    <property type="match status" value="1"/>
</dbReference>
<dbReference type="Gene3D" id="3.90.220.20">
    <property type="entry name" value="DNA methylase specificity domains"/>
    <property type="match status" value="1"/>
</dbReference>
<gene>
    <name evidence="5" type="ordered locus">Metev_0172</name>
</gene>
<evidence type="ECO:0000256" key="2">
    <source>
        <dbReference type="ARBA" id="ARBA00022747"/>
    </source>
</evidence>
<dbReference type="GeneID" id="9345783"/>
<dbReference type="GO" id="GO:0009307">
    <property type="term" value="P:DNA restriction-modification system"/>
    <property type="evidence" value="ECO:0007669"/>
    <property type="project" value="UniProtKB-KW"/>
</dbReference>
<proteinExistence type="inferred from homology"/>
<protein>
    <submittedName>
        <fullName evidence="5">Restriction modification system DNA specificity domain protein</fullName>
    </submittedName>
</protein>
<dbReference type="KEGG" id="mev:Metev_0172"/>
<keyword evidence="6" id="KW-1185">Reference proteome</keyword>
<feature type="domain" description="Type I restriction modification DNA specificity" evidence="4">
    <location>
        <begin position="8"/>
        <end position="185"/>
    </location>
</feature>
<dbReference type="PANTHER" id="PTHR30408">
    <property type="entry name" value="TYPE-1 RESTRICTION ENZYME ECOKI SPECIFICITY PROTEIN"/>
    <property type="match status" value="1"/>
</dbReference>
<dbReference type="HOGENOM" id="CLU_1381416_0_0_2"/>
<dbReference type="SUPFAM" id="SSF116734">
    <property type="entry name" value="DNA methylase specificity domain"/>
    <property type="match status" value="1"/>
</dbReference>
<name>D7E681_METEZ</name>
<sequence>MRCSDITETIKLKNLLESNKLIRGIAKTREDNSNDTEKINVFMVNIKNLEDGIVDLKSTEECNVKKSDFEKPKPKKGDVIIPIRGSDFKSAVAPSGIENKGYVISLNLVALRVNNKILPRVLSEYFNSPQGQISLERISKGTKIKSIPIKELKELDIPVPNLDDQNKFDKYLEAIQDYKLRLREEKEFTEKMKKSVAFKYFRGY</sequence>
<reference evidence="5 6" key="1">
    <citation type="submission" date="2010-06" db="EMBL/GenBank/DDBJ databases">
        <title>Complete sequence chromosome of Methanohalobium evestigatum Z-7303.</title>
        <authorList>
            <consortium name="US DOE Joint Genome Institute"/>
            <person name="Lucas S."/>
            <person name="Copeland A."/>
            <person name="Lapidus A."/>
            <person name="Cheng J.-F."/>
            <person name="Bruce D."/>
            <person name="Goodwin L."/>
            <person name="Pitluck S."/>
            <person name="Saunders E."/>
            <person name="Detter J.C."/>
            <person name="Han C."/>
            <person name="Tapia R."/>
            <person name="Land M."/>
            <person name="Hauser L."/>
            <person name="Kyrpides N."/>
            <person name="Mikhailova N."/>
            <person name="Sieprawska-Lupa M."/>
            <person name="Whitman W.B."/>
            <person name="Anderson I."/>
            <person name="Woyke T."/>
        </authorList>
    </citation>
    <scope>NUCLEOTIDE SEQUENCE [LARGE SCALE GENOMIC DNA]</scope>
    <source>
        <strain evidence="6">ATCC BAA-1072 / DSM 3721 / NBRC 107634 / OCM 161 / Z-7303</strain>
    </source>
</reference>
<dbReference type="GO" id="GO:0003677">
    <property type="term" value="F:DNA binding"/>
    <property type="evidence" value="ECO:0007669"/>
    <property type="project" value="UniProtKB-KW"/>
</dbReference>
<accession>D7E681</accession>
<dbReference type="AlphaFoldDB" id="D7E681"/>
<organism evidence="5 6">
    <name type="scientific">Methanohalobium evestigatum (strain ATCC BAA-1072 / DSM 3721 / NBRC 107634 / OCM 161 / Z-7303)</name>
    <dbReference type="NCBI Taxonomy" id="644295"/>
    <lineage>
        <taxon>Archaea</taxon>
        <taxon>Methanobacteriati</taxon>
        <taxon>Methanobacteriota</taxon>
        <taxon>Stenosarchaea group</taxon>
        <taxon>Methanomicrobia</taxon>
        <taxon>Methanosarcinales</taxon>
        <taxon>Methanosarcinaceae</taxon>
        <taxon>Methanohalobium</taxon>
    </lineage>
</organism>
<dbReference type="REBASE" id="26582">
    <property type="entry name" value="S.MevORF171P"/>
</dbReference>